<evidence type="ECO:0000313" key="2">
    <source>
        <dbReference type="EMBL" id="VVJ19605.1"/>
    </source>
</evidence>
<protein>
    <submittedName>
        <fullName evidence="2">Uncharacterized protein</fullName>
    </submittedName>
</protein>
<keyword evidence="1" id="KW-0812">Transmembrane</keyword>
<dbReference type="EMBL" id="CABVGP010000002">
    <property type="protein sequence ID" value="VVJ19605.1"/>
    <property type="molecule type" value="Genomic_DNA"/>
</dbReference>
<dbReference type="AlphaFoldDB" id="A0A6I8LVH7"/>
<organism evidence="2 3">
    <name type="scientific">Amycolatopsis camponoti</name>
    <dbReference type="NCBI Taxonomy" id="2606593"/>
    <lineage>
        <taxon>Bacteria</taxon>
        <taxon>Bacillati</taxon>
        <taxon>Actinomycetota</taxon>
        <taxon>Actinomycetes</taxon>
        <taxon>Pseudonocardiales</taxon>
        <taxon>Pseudonocardiaceae</taxon>
        <taxon>Amycolatopsis</taxon>
    </lineage>
</organism>
<keyword evidence="3" id="KW-1185">Reference proteome</keyword>
<feature type="transmembrane region" description="Helical" evidence="1">
    <location>
        <begin position="28"/>
        <end position="48"/>
    </location>
</feature>
<gene>
    <name evidence="2" type="ORF">AA23TX_04626</name>
</gene>
<accession>A0A6I8LVH7</accession>
<keyword evidence="1" id="KW-1133">Transmembrane helix</keyword>
<sequence length="412" mass="44708">MDVSHSVGVQIGSNNLLQIFTDPRKRRWLIGISVVVTLTLTGVFVLLYRTVPHAELEVSAFSVQEPSKVDAKQHSVYEMNNKTQEEVLGHDPVDATAIDVTLKNDGTAPAVLLGADVKVIYAETLDDCNERGGEVTVAADYAVKLPSKMPERPFTIPRDIRFEVRGGTTDRFTLSIGPEEQTRSSTTPWVIVADVGLRGDDGKTTRAGTAALVTFPGEGLENLTVAPLWNRDCIRKNGETVAKALSLQADARADELSELGRRYNSMASATGRPAQSACTERTTGEIRKLCGVFANDRLTIDLELRRPPLPGSTVLGITVSGRNGKPQYTPGMAYKADYDQGSPGWDVDYTSKNGEVVLQVRPEDIEIHGTSIKISTLATADLFLAGQSRIDVQWRSEPTAEEPLSVSVARGD</sequence>
<reference evidence="2 3" key="1">
    <citation type="submission" date="2019-09" db="EMBL/GenBank/DDBJ databases">
        <authorList>
            <person name="Leyn A S."/>
        </authorList>
    </citation>
    <scope>NUCLEOTIDE SEQUENCE [LARGE SCALE GENOMIC DNA]</scope>
    <source>
        <strain evidence="2">AA231_1</strain>
    </source>
</reference>
<name>A0A6I8LVH7_9PSEU</name>
<evidence type="ECO:0000313" key="3">
    <source>
        <dbReference type="Proteomes" id="UP000399805"/>
    </source>
</evidence>
<proteinExistence type="predicted"/>
<dbReference type="Proteomes" id="UP000399805">
    <property type="component" value="Unassembled WGS sequence"/>
</dbReference>
<evidence type="ECO:0000256" key="1">
    <source>
        <dbReference type="SAM" id="Phobius"/>
    </source>
</evidence>
<keyword evidence="1" id="KW-0472">Membrane</keyword>